<protein>
    <recommendedName>
        <fullName evidence="8">RRM domain-containing protein</fullName>
    </recommendedName>
</protein>
<dbReference type="InterPro" id="IPR034392">
    <property type="entry name" value="TatSF1-like_RRM1"/>
</dbReference>
<evidence type="ECO:0000256" key="6">
    <source>
        <dbReference type="PROSITE-ProRule" id="PRU00176"/>
    </source>
</evidence>
<feature type="region of interest" description="Disordered" evidence="7">
    <location>
        <begin position="216"/>
        <end position="236"/>
    </location>
</feature>
<dbReference type="PANTHER" id="PTHR15608">
    <property type="entry name" value="SPLICING FACTOR U2AF-ASSOCIATED PROTEIN 2"/>
    <property type="match status" value="1"/>
</dbReference>
<dbReference type="Gene3D" id="3.30.70.330">
    <property type="match status" value="2"/>
</dbReference>
<dbReference type="PANTHER" id="PTHR15608:SF0">
    <property type="entry name" value="HIV TAT-SPECIFIC FACTOR 1"/>
    <property type="match status" value="1"/>
</dbReference>
<dbReference type="EMBL" id="CP119900">
    <property type="protein sequence ID" value="WFD21413.1"/>
    <property type="molecule type" value="Genomic_DNA"/>
</dbReference>
<dbReference type="Pfam" id="PF00076">
    <property type="entry name" value="RRM_1"/>
    <property type="match status" value="1"/>
</dbReference>
<evidence type="ECO:0000259" key="8">
    <source>
        <dbReference type="PROSITE" id="PS50102"/>
    </source>
</evidence>
<keyword evidence="2" id="KW-0507">mRNA processing</keyword>
<feature type="domain" description="RRM" evidence="8">
    <location>
        <begin position="124"/>
        <end position="216"/>
    </location>
</feature>
<keyword evidence="5" id="KW-0508">mRNA splicing</keyword>
<dbReference type="FunFam" id="3.30.70.330:FF:000105">
    <property type="entry name" value="HIV Tat-specific factor 1 homolog"/>
    <property type="match status" value="1"/>
</dbReference>
<dbReference type="CDD" id="cd12285">
    <property type="entry name" value="RRM3_RBM39_like"/>
    <property type="match status" value="1"/>
</dbReference>
<dbReference type="PROSITE" id="PS50102">
    <property type="entry name" value="RRM"/>
    <property type="match status" value="1"/>
</dbReference>
<keyword evidence="4 6" id="KW-0694">RNA-binding</keyword>
<evidence type="ECO:0000313" key="9">
    <source>
        <dbReference type="EMBL" id="WFD21413.1"/>
    </source>
</evidence>
<dbReference type="Proteomes" id="UP001214415">
    <property type="component" value="Chromosome 1"/>
</dbReference>
<sequence>MAGPPAHLDVQDAQVHMDTQTQRWVWEGEDGVEYEWHGRAPRPESDEASRVTEGAWVRVISEAEIAKQQEVYRVAGVDEHTPAAPVLKRQGKKRKDAPEAEDAGEASAARAPPAPPARRSRPNTSVFVSGLPLDASLHEIADVFARYGVLLEDDEGKPRVKMYHDDATQAFKGEALVVYFKPESVELAIQLLDDTYLRASSGATSGPRMRVQRAEFHEASRGASDERRELSEADKKSIRRRMNRMHNKINDWDSGSDDERVASGPSAAARTVVLKKMFTLAELDADPSLLLDLKQDVREECETLGDVTNVVLWDREPEGIMTVRFREPASARACERRMNGRYFAGRQIVAVLVDGKPKFRRVVRDEPEETARHDAFGAWLDQAP</sequence>
<evidence type="ECO:0000256" key="3">
    <source>
        <dbReference type="ARBA" id="ARBA00022737"/>
    </source>
</evidence>
<evidence type="ECO:0000256" key="4">
    <source>
        <dbReference type="ARBA" id="ARBA00022884"/>
    </source>
</evidence>
<dbReference type="InterPro" id="IPR012677">
    <property type="entry name" value="Nucleotide-bd_a/b_plait_sf"/>
</dbReference>
<dbReference type="InterPro" id="IPR035979">
    <property type="entry name" value="RBD_domain_sf"/>
</dbReference>
<dbReference type="SUPFAM" id="SSF54928">
    <property type="entry name" value="RNA-binding domain, RBD"/>
    <property type="match status" value="2"/>
</dbReference>
<name>A0AAF0IYH7_9BASI</name>
<dbReference type="GO" id="GO:0005684">
    <property type="term" value="C:U2-type spliceosomal complex"/>
    <property type="evidence" value="ECO:0007669"/>
    <property type="project" value="TreeGrafter"/>
</dbReference>
<organism evidence="9 10">
    <name type="scientific">Malassezia equina</name>
    <dbReference type="NCBI Taxonomy" id="1381935"/>
    <lineage>
        <taxon>Eukaryota</taxon>
        <taxon>Fungi</taxon>
        <taxon>Dikarya</taxon>
        <taxon>Basidiomycota</taxon>
        <taxon>Ustilaginomycotina</taxon>
        <taxon>Malasseziomycetes</taxon>
        <taxon>Malasseziales</taxon>
        <taxon>Malasseziaceae</taxon>
        <taxon>Malassezia</taxon>
    </lineage>
</organism>
<dbReference type="GO" id="GO:0000398">
    <property type="term" value="P:mRNA splicing, via spliceosome"/>
    <property type="evidence" value="ECO:0007669"/>
    <property type="project" value="InterPro"/>
</dbReference>
<evidence type="ECO:0000256" key="5">
    <source>
        <dbReference type="ARBA" id="ARBA00023187"/>
    </source>
</evidence>
<keyword evidence="3" id="KW-0677">Repeat</keyword>
<comment type="similarity">
    <text evidence="1">Belongs to the HTATSF1 family.</text>
</comment>
<evidence type="ECO:0000256" key="7">
    <source>
        <dbReference type="SAM" id="MobiDB-lite"/>
    </source>
</evidence>
<dbReference type="InterPro" id="IPR000504">
    <property type="entry name" value="RRM_dom"/>
</dbReference>
<dbReference type="GO" id="GO:0005686">
    <property type="term" value="C:U2 snRNP"/>
    <property type="evidence" value="ECO:0007669"/>
    <property type="project" value="TreeGrafter"/>
</dbReference>
<dbReference type="AlphaFoldDB" id="A0AAF0IYH7"/>
<evidence type="ECO:0000256" key="2">
    <source>
        <dbReference type="ARBA" id="ARBA00022664"/>
    </source>
</evidence>
<feature type="region of interest" description="Disordered" evidence="7">
    <location>
        <begin position="83"/>
        <end position="123"/>
    </location>
</feature>
<reference evidence="9" key="1">
    <citation type="submission" date="2023-03" db="EMBL/GenBank/DDBJ databases">
        <title>Mating type loci evolution in Malassezia.</title>
        <authorList>
            <person name="Coelho M.A."/>
        </authorList>
    </citation>
    <scope>NUCLEOTIDE SEQUENCE</scope>
    <source>
        <strain evidence="9">CBS 12830</strain>
    </source>
</reference>
<dbReference type="InterPro" id="IPR034393">
    <property type="entry name" value="TatSF1-like"/>
</dbReference>
<keyword evidence="10" id="KW-1185">Reference proteome</keyword>
<gene>
    <name evidence="9" type="ORF">MEQU1_000062</name>
</gene>
<proteinExistence type="inferred from homology"/>
<evidence type="ECO:0000256" key="1">
    <source>
        <dbReference type="ARBA" id="ARBA00007747"/>
    </source>
</evidence>
<dbReference type="SMART" id="SM00360">
    <property type="entry name" value="RRM"/>
    <property type="match status" value="2"/>
</dbReference>
<dbReference type="GO" id="GO:0003723">
    <property type="term" value="F:RNA binding"/>
    <property type="evidence" value="ECO:0007669"/>
    <property type="project" value="UniProtKB-UniRule"/>
</dbReference>
<dbReference type="CDD" id="cd12281">
    <property type="entry name" value="RRM1_TatSF1_like"/>
    <property type="match status" value="1"/>
</dbReference>
<accession>A0AAF0IYH7</accession>
<evidence type="ECO:0000313" key="10">
    <source>
        <dbReference type="Proteomes" id="UP001214415"/>
    </source>
</evidence>